<dbReference type="PROSITE" id="PS50011">
    <property type="entry name" value="PROTEIN_KINASE_DOM"/>
    <property type="match status" value="1"/>
</dbReference>
<feature type="region of interest" description="Disordered" evidence="12">
    <location>
        <begin position="1225"/>
        <end position="1305"/>
    </location>
</feature>
<evidence type="ECO:0000256" key="5">
    <source>
        <dbReference type="ARBA" id="ARBA00022692"/>
    </source>
</evidence>
<evidence type="ECO:0000256" key="12">
    <source>
        <dbReference type="SAM" id="MobiDB-lite"/>
    </source>
</evidence>
<dbReference type="InterPro" id="IPR015943">
    <property type="entry name" value="WD40/YVTN_repeat-like_dom_sf"/>
</dbReference>
<dbReference type="GO" id="GO:0006397">
    <property type="term" value="P:mRNA processing"/>
    <property type="evidence" value="ECO:0007669"/>
    <property type="project" value="InterPro"/>
</dbReference>
<comment type="caution">
    <text evidence="16">The sequence shown here is derived from an EMBL/GenBank/DDBJ whole genome shotgun (WGS) entry which is preliminary data.</text>
</comment>
<dbReference type="GO" id="GO:0004674">
    <property type="term" value="F:protein serine/threonine kinase activity"/>
    <property type="evidence" value="ECO:0007669"/>
    <property type="project" value="UniProtKB-KW"/>
</dbReference>
<evidence type="ECO:0000256" key="10">
    <source>
        <dbReference type="ARBA" id="ARBA00022989"/>
    </source>
</evidence>
<dbReference type="InterPro" id="IPR011009">
    <property type="entry name" value="Kinase-like_dom_sf"/>
</dbReference>
<evidence type="ECO:0000313" key="16">
    <source>
        <dbReference type="EMBL" id="CAL5134044.1"/>
    </source>
</evidence>
<keyword evidence="8" id="KW-0418">Kinase</keyword>
<dbReference type="Gene3D" id="2.130.10.10">
    <property type="entry name" value="YVTN repeat-like/Quinoprotein amine dehydrogenase"/>
    <property type="match status" value="1"/>
</dbReference>
<keyword evidence="10" id="KW-1133">Transmembrane helix</keyword>
<evidence type="ECO:0000313" key="17">
    <source>
        <dbReference type="Proteomes" id="UP001497525"/>
    </source>
</evidence>
<evidence type="ECO:0000256" key="9">
    <source>
        <dbReference type="ARBA" id="ARBA00022840"/>
    </source>
</evidence>
<dbReference type="Pfam" id="PF00069">
    <property type="entry name" value="Pkinase"/>
    <property type="match status" value="2"/>
</dbReference>
<organism evidence="16 17">
    <name type="scientific">Calicophoron daubneyi</name>
    <name type="common">Rumen fluke</name>
    <name type="synonym">Paramphistomum daubneyi</name>
    <dbReference type="NCBI Taxonomy" id="300641"/>
    <lineage>
        <taxon>Eukaryota</taxon>
        <taxon>Metazoa</taxon>
        <taxon>Spiralia</taxon>
        <taxon>Lophotrochozoa</taxon>
        <taxon>Platyhelminthes</taxon>
        <taxon>Trematoda</taxon>
        <taxon>Digenea</taxon>
        <taxon>Plagiorchiida</taxon>
        <taxon>Pronocephalata</taxon>
        <taxon>Paramphistomoidea</taxon>
        <taxon>Paramphistomidae</taxon>
        <taxon>Calicophoron</taxon>
    </lineage>
</organism>
<proteinExistence type="predicted"/>
<dbReference type="PROSITE" id="PS00108">
    <property type="entry name" value="PROTEIN_KINASE_ST"/>
    <property type="match status" value="1"/>
</dbReference>
<keyword evidence="11" id="KW-0472">Membrane</keyword>
<feature type="compositionally biased region" description="Basic residues" evidence="12">
    <location>
        <begin position="1277"/>
        <end position="1294"/>
    </location>
</feature>
<feature type="compositionally biased region" description="Polar residues" evidence="12">
    <location>
        <begin position="1236"/>
        <end position="1245"/>
    </location>
</feature>
<dbReference type="Pfam" id="PF06479">
    <property type="entry name" value="Ribonuc_2-5A"/>
    <property type="match status" value="1"/>
</dbReference>
<dbReference type="GO" id="GO:0036498">
    <property type="term" value="P:IRE1-mediated unfolded protein response"/>
    <property type="evidence" value="ECO:0007669"/>
    <property type="project" value="TreeGrafter"/>
</dbReference>
<evidence type="ECO:0000256" key="8">
    <source>
        <dbReference type="ARBA" id="ARBA00022777"/>
    </source>
</evidence>
<feature type="domain" description="KEN" evidence="15">
    <location>
        <begin position="1001"/>
        <end position="1169"/>
    </location>
</feature>
<dbReference type="GO" id="GO:0051082">
    <property type="term" value="F:unfolded protein binding"/>
    <property type="evidence" value="ECO:0007669"/>
    <property type="project" value="TreeGrafter"/>
</dbReference>
<dbReference type="Gene3D" id="3.30.200.20">
    <property type="entry name" value="Phosphorylase Kinase, domain 1"/>
    <property type="match status" value="1"/>
</dbReference>
<feature type="region of interest" description="Disordered" evidence="12">
    <location>
        <begin position="1031"/>
        <end position="1050"/>
    </location>
</feature>
<keyword evidence="7" id="KW-0547">Nucleotide-binding</keyword>
<protein>
    <recommendedName>
        <fullName evidence="2">non-specific serine/threonine protein kinase</fullName>
        <ecNumber evidence="2">2.7.11.1</ecNumber>
    </recommendedName>
</protein>
<keyword evidence="3" id="KW-0723">Serine/threonine-protein kinase</keyword>
<dbReference type="EC" id="2.7.11.1" evidence="2"/>
<feature type="chain" id="PRO_5043932074" description="non-specific serine/threonine protein kinase" evidence="13">
    <location>
        <begin position="24"/>
        <end position="1324"/>
    </location>
</feature>
<dbReference type="InterPro" id="IPR045133">
    <property type="entry name" value="IRE1/2-like"/>
</dbReference>
<dbReference type="SUPFAM" id="SSF56112">
    <property type="entry name" value="Protein kinase-like (PK-like)"/>
    <property type="match status" value="1"/>
</dbReference>
<evidence type="ECO:0000256" key="3">
    <source>
        <dbReference type="ARBA" id="ARBA00022527"/>
    </source>
</evidence>
<dbReference type="PANTHER" id="PTHR13954">
    <property type="entry name" value="IRE1-RELATED"/>
    <property type="match status" value="1"/>
</dbReference>
<keyword evidence="5" id="KW-0812">Transmembrane</keyword>
<dbReference type="InterPro" id="IPR018391">
    <property type="entry name" value="PQQ_b-propeller_rpt"/>
</dbReference>
<name>A0AAV2TD38_CALDB</name>
<evidence type="ECO:0000256" key="7">
    <source>
        <dbReference type="ARBA" id="ARBA00022741"/>
    </source>
</evidence>
<sequence length="1324" mass="146878">MQFPAASALLLIYCLVIVRLCETAKNWSQEYPPLNVKDVEFHSEKAADESYILVHTLDGEVYLVDRLTGTVKWKRGMGPVLSVYYESGPILIPDPIEGDLYEYSDATSDDILYHLEHSIMGQIRRSPAYFRNFLSFGSKTDYWFSLDMATGRIYQSATQESVYKCPSQIKECSGRADAGDSSCRSFNAKDSLGLGKTQYNLLFRDPVTGIAKLNITYNTFASHAEADLQKSNLQHIATTQPSLITFEDQKILWILPLPSPLVGLYAVWAPPRPVNKNSKSLGPNENPKTTTNDSEVLQTQLDGEINASRNEDTFDTFVEIDEPNSIPPTKECKSSTSDPPPPPRILRRIAFVTYAIDLQDKLSLPIHTLSTQLEAKFNGSLEFALSLFVNGSVSSPLYALPCVAESSLKLRSIRRAPEIYMLEGPKHNGGRLPSGIDRNSQWKGWPDSLTGLYELPPRPYNNEGDRKAPVLKKTRRLARITDESTRWAVIVPPPVLNGDIPGGKILSATQQSPEPGHRILMVCTTAVFGILTLSVLFCRQILGLSFNQFISGTHKGYTLSSRRTQIISSSLSHQSSSSDSSGLSEHHDVRTDSSFLPAHFDVPDSSGWAGCTAQEAGQPESISINLKVVLGHGANGTMVFAGTYGSHDTAVKRIVRQVHLEKHWRREHAILLEHHHPHLVRCFWTGSTANFHYLVMERCAVSLTDALGHHSNRGESESHSLARWGLTPCQAIYQFTLAIAFLHQNRIVHRDLKPSNILIASRGTDEEPRVVVGDFGLSRPLPKSCQSTTNSFGPLISVGHARFGTSSNEPERYVSAGPAHGSSVVYNSESDFGFGTASGDQTTVDATYGTLGWMAPELCDPSPIHLSYAVDIFSSGLLAYYILTDGEHPFDPVENPNVSEQCSTAGEESSVHSIPSQTKSDSNGQVCGISCSSSIRLNQHHTRQLGIAERRPPSLEKLTGGAVDLPKGFLGRALIQRMLSFDPSLRPSAEEITYHPLFWSPSKIMRFLSELSDLIDVREFDPREARSSKVPVASILSSPKSNRGSVNESSDADDLYVRQRKALLNDAELYSSWVFNEHWFYRLEPDIVQDLLTTRGYEDKSLLDLLRGIRNKRTHLWHLNGHIRAMLGETQDRMADYWTSAFSRPSAPPVRVDTLSPVWETCPPVPIASAVSDWWKTVPQLTVQTERHTGGCSVVEQIRSLPNFSPSVVRYPAKQQRPWVRGEIVTSRLRQDTPDTETNSTNLHTTVEAEVPESMHYASDEVNEAVSEPNEGNMNKTSHRRRRPNQPKKIRPSKSKGPSLSAREAAIARAGCEMVPEVSSSECI</sequence>
<dbReference type="Gene3D" id="1.10.510.10">
    <property type="entry name" value="Transferase(Phosphotransferase) domain 1"/>
    <property type="match status" value="2"/>
</dbReference>
<evidence type="ECO:0000256" key="1">
    <source>
        <dbReference type="ARBA" id="ARBA00004479"/>
    </source>
</evidence>
<accession>A0AAV2TD38</accession>
<keyword evidence="4" id="KW-0808">Transferase</keyword>
<dbReference type="InterPro" id="IPR010513">
    <property type="entry name" value="KEN_dom"/>
</dbReference>
<feature type="domain" description="Protein kinase" evidence="14">
    <location>
        <begin position="624"/>
        <end position="998"/>
    </location>
</feature>
<feature type="compositionally biased region" description="Polar residues" evidence="12">
    <location>
        <begin position="1035"/>
        <end position="1049"/>
    </location>
</feature>
<feature type="region of interest" description="Disordered" evidence="12">
    <location>
        <begin position="275"/>
        <end position="296"/>
    </location>
</feature>
<keyword evidence="9" id="KW-0067">ATP-binding</keyword>
<comment type="subcellular location">
    <subcellularLocation>
        <location evidence="1">Membrane</location>
        <topology evidence="1">Single-pass type I membrane protein</topology>
    </subcellularLocation>
</comment>
<dbReference type="PROSITE" id="PS51392">
    <property type="entry name" value="KEN"/>
    <property type="match status" value="1"/>
</dbReference>
<dbReference type="Proteomes" id="UP001497525">
    <property type="component" value="Unassembled WGS sequence"/>
</dbReference>
<dbReference type="SMART" id="SM00564">
    <property type="entry name" value="PQQ"/>
    <property type="match status" value="2"/>
</dbReference>
<dbReference type="GO" id="GO:0005524">
    <property type="term" value="F:ATP binding"/>
    <property type="evidence" value="ECO:0007669"/>
    <property type="project" value="UniProtKB-KW"/>
</dbReference>
<evidence type="ECO:0000256" key="4">
    <source>
        <dbReference type="ARBA" id="ARBA00022679"/>
    </source>
</evidence>
<dbReference type="InterPro" id="IPR000719">
    <property type="entry name" value="Prot_kinase_dom"/>
</dbReference>
<evidence type="ECO:0000259" key="15">
    <source>
        <dbReference type="PROSITE" id="PS51392"/>
    </source>
</evidence>
<feature type="region of interest" description="Disordered" evidence="12">
    <location>
        <begin position="320"/>
        <end position="342"/>
    </location>
</feature>
<dbReference type="GO" id="GO:0070059">
    <property type="term" value="P:intrinsic apoptotic signaling pathway in response to endoplasmic reticulum stress"/>
    <property type="evidence" value="ECO:0007669"/>
    <property type="project" value="TreeGrafter"/>
</dbReference>
<dbReference type="InterPro" id="IPR008271">
    <property type="entry name" value="Ser/Thr_kinase_AS"/>
</dbReference>
<dbReference type="SMART" id="SM00220">
    <property type="entry name" value="S_TKc"/>
    <property type="match status" value="1"/>
</dbReference>
<feature type="signal peptide" evidence="13">
    <location>
        <begin position="1"/>
        <end position="23"/>
    </location>
</feature>
<dbReference type="EMBL" id="CAXLJL010000170">
    <property type="protein sequence ID" value="CAL5134044.1"/>
    <property type="molecule type" value="Genomic_DNA"/>
</dbReference>
<dbReference type="Gene3D" id="1.20.1440.180">
    <property type="entry name" value="KEN domain"/>
    <property type="match status" value="1"/>
</dbReference>
<dbReference type="SUPFAM" id="SSF50998">
    <property type="entry name" value="Quinoprotein alcohol dehydrogenase-like"/>
    <property type="match status" value="1"/>
</dbReference>
<evidence type="ECO:0000256" key="2">
    <source>
        <dbReference type="ARBA" id="ARBA00012513"/>
    </source>
</evidence>
<evidence type="ECO:0000256" key="6">
    <source>
        <dbReference type="ARBA" id="ARBA00022729"/>
    </source>
</evidence>
<keyword evidence="6 13" id="KW-0732">Signal</keyword>
<evidence type="ECO:0000259" key="14">
    <source>
        <dbReference type="PROSITE" id="PS50011"/>
    </source>
</evidence>
<gene>
    <name evidence="16" type="ORF">CDAUBV1_LOCUS7273</name>
</gene>
<dbReference type="InterPro" id="IPR038357">
    <property type="entry name" value="KEN_sf"/>
</dbReference>
<dbReference type="GO" id="GO:0004521">
    <property type="term" value="F:RNA endonuclease activity"/>
    <property type="evidence" value="ECO:0007669"/>
    <property type="project" value="InterPro"/>
</dbReference>
<dbReference type="InterPro" id="IPR011047">
    <property type="entry name" value="Quinoprotein_ADH-like_sf"/>
</dbReference>
<evidence type="ECO:0000256" key="13">
    <source>
        <dbReference type="SAM" id="SignalP"/>
    </source>
</evidence>
<dbReference type="GO" id="GO:1990604">
    <property type="term" value="C:IRE1-TRAF2-ASK1 complex"/>
    <property type="evidence" value="ECO:0007669"/>
    <property type="project" value="TreeGrafter"/>
</dbReference>
<evidence type="ECO:0000256" key="11">
    <source>
        <dbReference type="ARBA" id="ARBA00023136"/>
    </source>
</evidence>
<dbReference type="PANTHER" id="PTHR13954:SF6">
    <property type="entry name" value="NON-SPECIFIC SERINE_THREONINE PROTEIN KINASE"/>
    <property type="match status" value="1"/>
</dbReference>
<reference evidence="16" key="1">
    <citation type="submission" date="2024-06" db="EMBL/GenBank/DDBJ databases">
        <authorList>
            <person name="Liu X."/>
            <person name="Lenzi L."/>
            <person name="Haldenby T S."/>
            <person name="Uol C."/>
        </authorList>
    </citation>
    <scope>NUCLEOTIDE SEQUENCE</scope>
</reference>